<feature type="region of interest" description="Disordered" evidence="1">
    <location>
        <begin position="1"/>
        <end position="85"/>
    </location>
</feature>
<feature type="region of interest" description="Disordered" evidence="1">
    <location>
        <begin position="202"/>
        <end position="225"/>
    </location>
</feature>
<reference evidence="2" key="2">
    <citation type="submission" date="2022-01" db="EMBL/GenBank/DDBJ databases">
        <authorList>
            <person name="Yamashiro T."/>
            <person name="Shiraishi A."/>
            <person name="Satake H."/>
            <person name="Nakayama K."/>
        </authorList>
    </citation>
    <scope>NUCLEOTIDE SEQUENCE</scope>
</reference>
<name>A0ABQ5G0W7_9ASTR</name>
<evidence type="ECO:0000256" key="1">
    <source>
        <dbReference type="SAM" id="MobiDB-lite"/>
    </source>
</evidence>
<dbReference type="Proteomes" id="UP001151760">
    <property type="component" value="Unassembled WGS sequence"/>
</dbReference>
<feature type="region of interest" description="Disordered" evidence="1">
    <location>
        <begin position="100"/>
        <end position="190"/>
    </location>
</feature>
<protein>
    <submittedName>
        <fullName evidence="2">Uncharacterized protein</fullName>
    </submittedName>
</protein>
<feature type="compositionally biased region" description="Basic residues" evidence="1">
    <location>
        <begin position="9"/>
        <end position="19"/>
    </location>
</feature>
<organism evidence="2 3">
    <name type="scientific">Tanacetum coccineum</name>
    <dbReference type="NCBI Taxonomy" id="301880"/>
    <lineage>
        <taxon>Eukaryota</taxon>
        <taxon>Viridiplantae</taxon>
        <taxon>Streptophyta</taxon>
        <taxon>Embryophyta</taxon>
        <taxon>Tracheophyta</taxon>
        <taxon>Spermatophyta</taxon>
        <taxon>Magnoliopsida</taxon>
        <taxon>eudicotyledons</taxon>
        <taxon>Gunneridae</taxon>
        <taxon>Pentapetalae</taxon>
        <taxon>asterids</taxon>
        <taxon>campanulids</taxon>
        <taxon>Asterales</taxon>
        <taxon>Asteraceae</taxon>
        <taxon>Asteroideae</taxon>
        <taxon>Anthemideae</taxon>
        <taxon>Anthemidinae</taxon>
        <taxon>Tanacetum</taxon>
    </lineage>
</organism>
<accession>A0ABQ5G0W7</accession>
<keyword evidence="3" id="KW-1185">Reference proteome</keyword>
<feature type="compositionally biased region" description="Basic and acidic residues" evidence="1">
    <location>
        <begin position="135"/>
        <end position="159"/>
    </location>
</feature>
<evidence type="ECO:0000313" key="2">
    <source>
        <dbReference type="EMBL" id="GJT69253.1"/>
    </source>
</evidence>
<comment type="caution">
    <text evidence="2">The sequence shown here is derived from an EMBL/GenBank/DDBJ whole genome shotgun (WGS) entry which is preliminary data.</text>
</comment>
<sequence>MILWQLPSKKSRRKGSQRKKSADPTEESINVSDESEPEPLIRRKTSRKSISLTKAEEEAAARQVHATHARIISESVPEPARRRRSDIAIYETTQKLKGNVRVYTPGTGGSNEGTGEIPGVPDESIFTDAEDDNEETKSDYDDIYPSKDPVEEPTDKVMVDEQYTEDIPISDEGHVSDPEDTDKAHMPKIPDTITWFRPILEEERPASPEPEWVIPPIDLPEADNN</sequence>
<proteinExistence type="predicted"/>
<reference evidence="2" key="1">
    <citation type="journal article" date="2022" name="Int. J. Mol. Sci.">
        <title>Draft Genome of Tanacetum Coccineum: Genomic Comparison of Closely Related Tanacetum-Family Plants.</title>
        <authorList>
            <person name="Yamashiro T."/>
            <person name="Shiraishi A."/>
            <person name="Nakayama K."/>
            <person name="Satake H."/>
        </authorList>
    </citation>
    <scope>NUCLEOTIDE SEQUENCE</scope>
</reference>
<dbReference type="EMBL" id="BQNB010017971">
    <property type="protein sequence ID" value="GJT69253.1"/>
    <property type="molecule type" value="Genomic_DNA"/>
</dbReference>
<feature type="compositionally biased region" description="Basic and acidic residues" evidence="1">
    <location>
        <begin position="171"/>
        <end position="185"/>
    </location>
</feature>
<gene>
    <name evidence="2" type="ORF">Tco_1028539</name>
</gene>
<evidence type="ECO:0000313" key="3">
    <source>
        <dbReference type="Proteomes" id="UP001151760"/>
    </source>
</evidence>